<keyword evidence="2" id="KW-1185">Reference proteome</keyword>
<dbReference type="KEGG" id="cohn:KCTCHS21_43410"/>
<dbReference type="OrthoDB" id="7068271at2"/>
<dbReference type="AlphaFoldDB" id="A0A3T1DA13"/>
<proteinExistence type="predicted"/>
<protein>
    <submittedName>
        <fullName evidence="1">Uncharacterized protein</fullName>
    </submittedName>
</protein>
<dbReference type="RefSeq" id="WP_130613113.1">
    <property type="nucleotide sequence ID" value="NZ_AP019400.1"/>
</dbReference>
<dbReference type="Proteomes" id="UP000289856">
    <property type="component" value="Chromosome"/>
</dbReference>
<organism evidence="1 2">
    <name type="scientific">Cohnella abietis</name>
    <dbReference type="NCBI Taxonomy" id="2507935"/>
    <lineage>
        <taxon>Bacteria</taxon>
        <taxon>Bacillati</taxon>
        <taxon>Bacillota</taxon>
        <taxon>Bacilli</taxon>
        <taxon>Bacillales</taxon>
        <taxon>Paenibacillaceae</taxon>
        <taxon>Cohnella</taxon>
    </lineage>
</organism>
<sequence length="321" mass="36420">MIKITSKTPPKIIISQKTIDDINSDLDISKTISDPSEIPVGEYVNAIGLNVLRQKAVESLFSTDHFAFENNKIKIKSHVDIRLIAGHVFENYIVNLMRMDMKIGKKMLGWSTGFNENNYPIIGNRNDFVSFYFGIRTIAKSSRETKEWDTNKYSHTTKDDVAFYVRNPVDSEKSICLGGFQVKAIQGNERREIISPLLKNEYSSVITLLKNDKGEHSYVRCMKIIDDLKSSGEITEEEAQTVKRKIGHPSMLGIYQELIDDVYGKLLKLERKGLKEEKLIHDGGGFIFDGLISYVHETDENGSFVISEGNGNERTLIIEEV</sequence>
<reference evidence="1 2" key="1">
    <citation type="submission" date="2019-01" db="EMBL/GenBank/DDBJ databases">
        <title>Complete genome sequence of Cohnella hallensis HS21 isolated from Korean fir (Abies koreana) rhizospheric soil.</title>
        <authorList>
            <person name="Jiang L."/>
            <person name="Kang S.W."/>
            <person name="Kim S."/>
            <person name="Jung J."/>
            <person name="Kim C.Y."/>
            <person name="Kim D.H."/>
            <person name="Kim S.W."/>
            <person name="Lee J."/>
        </authorList>
    </citation>
    <scope>NUCLEOTIDE SEQUENCE [LARGE SCALE GENOMIC DNA]</scope>
    <source>
        <strain evidence="1 2">HS21</strain>
    </source>
</reference>
<evidence type="ECO:0000313" key="1">
    <source>
        <dbReference type="EMBL" id="BBI34942.1"/>
    </source>
</evidence>
<dbReference type="EMBL" id="AP019400">
    <property type="protein sequence ID" value="BBI34942.1"/>
    <property type="molecule type" value="Genomic_DNA"/>
</dbReference>
<accession>A0A3T1DA13</accession>
<gene>
    <name evidence="1" type="ORF">KCTCHS21_43410</name>
</gene>
<name>A0A3T1DA13_9BACL</name>
<evidence type="ECO:0000313" key="2">
    <source>
        <dbReference type="Proteomes" id="UP000289856"/>
    </source>
</evidence>